<accession>A0A918J884</accession>
<reference evidence="2" key="1">
    <citation type="journal article" date="2014" name="Int. J. Syst. Evol. Microbiol.">
        <title>Complete genome sequence of Corynebacterium casei LMG S-19264T (=DSM 44701T), isolated from a smear-ripened cheese.</title>
        <authorList>
            <consortium name="US DOE Joint Genome Institute (JGI-PGF)"/>
            <person name="Walter F."/>
            <person name="Albersmeier A."/>
            <person name="Kalinowski J."/>
            <person name="Ruckert C."/>
        </authorList>
    </citation>
    <scope>NUCLEOTIDE SEQUENCE</scope>
    <source>
        <strain evidence="2">JCM 4490</strain>
    </source>
</reference>
<dbReference type="SUPFAM" id="SSF55961">
    <property type="entry name" value="Bet v1-like"/>
    <property type="match status" value="1"/>
</dbReference>
<dbReference type="InterPro" id="IPR050855">
    <property type="entry name" value="NDM-1-like"/>
</dbReference>
<dbReference type="Pfam" id="PF00753">
    <property type="entry name" value="Lactamase_B"/>
    <property type="match status" value="1"/>
</dbReference>
<evidence type="ECO:0000313" key="3">
    <source>
        <dbReference type="Proteomes" id="UP000620224"/>
    </source>
</evidence>
<evidence type="ECO:0000313" key="2">
    <source>
        <dbReference type="EMBL" id="GGW58690.1"/>
    </source>
</evidence>
<dbReference type="InterPro" id="IPR001279">
    <property type="entry name" value="Metallo-B-lactamas"/>
</dbReference>
<feature type="domain" description="Metallo-beta-lactamase" evidence="1">
    <location>
        <begin position="210"/>
        <end position="389"/>
    </location>
</feature>
<dbReference type="Gene3D" id="3.60.15.10">
    <property type="entry name" value="Ribonuclease Z/Hydroxyacylglutathione hydrolase-like"/>
    <property type="match status" value="1"/>
</dbReference>
<dbReference type="SMART" id="SM00849">
    <property type="entry name" value="Lactamase_B"/>
    <property type="match status" value="1"/>
</dbReference>
<dbReference type="RefSeq" id="WP_190016635.1">
    <property type="nucleotide sequence ID" value="NZ_BMUE01000008.1"/>
</dbReference>
<dbReference type="InterPro" id="IPR019587">
    <property type="entry name" value="Polyketide_cyclase/dehydratase"/>
</dbReference>
<keyword evidence="3" id="KW-1185">Reference proteome</keyword>
<dbReference type="InterPro" id="IPR023393">
    <property type="entry name" value="START-like_dom_sf"/>
</dbReference>
<dbReference type="PANTHER" id="PTHR42951">
    <property type="entry name" value="METALLO-BETA-LACTAMASE DOMAIN-CONTAINING"/>
    <property type="match status" value="1"/>
</dbReference>
<dbReference type="Gene3D" id="3.30.530.20">
    <property type="match status" value="1"/>
</dbReference>
<dbReference type="Pfam" id="PF10604">
    <property type="entry name" value="Polyketide_cyc2"/>
    <property type="match status" value="1"/>
</dbReference>
<sequence length="476" mass="53036">MERYSPHTKARADDMRPIEGTVEVAVPADVLWDVFRRPDLWPCWNACMAWVGTTSLVKGGRLVWAFEPLRWWYPYRMPAAATLVEVTEGRQVTWEVTAFPGFLARHTYTIEETGPGRCRFSSWEQASGPAFRTMRSFWLAHFTFVKNASLQGARLLEARFRQHGRLDPVTLPGRRWRPLAAARDLLGAADVLRMSHQELVPGVWAVIGGGGNSLLVESKGQVLVVDPKCPPFSGMLRRWISRELGAPCTMVIDTHHHYDHTFGNVEHPEARIVAETGVPDLMHQRDGGFWRRHPDGVPRGENTVTGTRTLRVGDQEVAIHSLGRGHTSGDLAVRLQRNGREIVAVGDIGCVGHYPFFDTGRGGADLQGWAASAEELAERYPDAIFVPGHGPVASARELRAQADYIRFLEASVLGSAHDGLDARGSVRNVDLTSWRLSMLPVLHYGTVLSRSSSNVRQARRLVLPESSRLGQTELRR</sequence>
<dbReference type="AlphaFoldDB" id="A0A918J884"/>
<dbReference type="PANTHER" id="PTHR42951:SF4">
    <property type="entry name" value="ACYL-COENZYME A THIOESTERASE MBLAC2"/>
    <property type="match status" value="1"/>
</dbReference>
<dbReference type="Proteomes" id="UP000620224">
    <property type="component" value="Unassembled WGS sequence"/>
</dbReference>
<dbReference type="EMBL" id="BMUE01000008">
    <property type="protein sequence ID" value="GGW58690.1"/>
    <property type="molecule type" value="Genomic_DNA"/>
</dbReference>
<organism evidence="2 3">
    <name type="scientific">Streptomyces lucensis JCM 4490</name>
    <dbReference type="NCBI Taxonomy" id="1306176"/>
    <lineage>
        <taxon>Bacteria</taxon>
        <taxon>Bacillati</taxon>
        <taxon>Actinomycetota</taxon>
        <taxon>Actinomycetes</taxon>
        <taxon>Kitasatosporales</taxon>
        <taxon>Streptomycetaceae</taxon>
        <taxon>Streptomyces</taxon>
    </lineage>
</organism>
<reference evidence="2" key="2">
    <citation type="submission" date="2020-09" db="EMBL/GenBank/DDBJ databases">
        <authorList>
            <person name="Sun Q."/>
            <person name="Ohkuma M."/>
        </authorList>
    </citation>
    <scope>NUCLEOTIDE SEQUENCE</scope>
    <source>
        <strain evidence="2">JCM 4490</strain>
    </source>
</reference>
<protein>
    <recommendedName>
        <fullName evidence="1">Metallo-beta-lactamase domain-containing protein</fullName>
    </recommendedName>
</protein>
<name>A0A918J884_9ACTN</name>
<dbReference type="SUPFAM" id="SSF56281">
    <property type="entry name" value="Metallo-hydrolase/oxidoreductase"/>
    <property type="match status" value="1"/>
</dbReference>
<gene>
    <name evidence="2" type="ORF">GCM10010503_39730</name>
</gene>
<evidence type="ECO:0000259" key="1">
    <source>
        <dbReference type="SMART" id="SM00849"/>
    </source>
</evidence>
<dbReference type="InterPro" id="IPR036866">
    <property type="entry name" value="RibonucZ/Hydroxyglut_hydro"/>
</dbReference>
<proteinExistence type="predicted"/>
<comment type="caution">
    <text evidence="2">The sequence shown here is derived from an EMBL/GenBank/DDBJ whole genome shotgun (WGS) entry which is preliminary data.</text>
</comment>